<gene>
    <name evidence="4" type="ORF">AQUCO_01400248v1</name>
</gene>
<dbReference type="STRING" id="218851.A0A2G5DVK2"/>
<dbReference type="CDD" id="cd10747">
    <property type="entry name" value="DnaJ_C"/>
    <property type="match status" value="1"/>
</dbReference>
<dbReference type="PROSITE" id="PS50076">
    <property type="entry name" value="DNAJ_2"/>
    <property type="match status" value="1"/>
</dbReference>
<dbReference type="InterPro" id="IPR001623">
    <property type="entry name" value="DnaJ_domain"/>
</dbReference>
<protein>
    <recommendedName>
        <fullName evidence="3">J domain-containing protein</fullName>
    </recommendedName>
</protein>
<organism evidence="4 5">
    <name type="scientific">Aquilegia coerulea</name>
    <name type="common">Rocky mountain columbine</name>
    <dbReference type="NCBI Taxonomy" id="218851"/>
    <lineage>
        <taxon>Eukaryota</taxon>
        <taxon>Viridiplantae</taxon>
        <taxon>Streptophyta</taxon>
        <taxon>Embryophyta</taxon>
        <taxon>Tracheophyta</taxon>
        <taxon>Spermatophyta</taxon>
        <taxon>Magnoliopsida</taxon>
        <taxon>Ranunculales</taxon>
        <taxon>Ranunculaceae</taxon>
        <taxon>Thalictroideae</taxon>
        <taxon>Aquilegia</taxon>
    </lineage>
</organism>
<dbReference type="InterPro" id="IPR002939">
    <property type="entry name" value="DnaJ_C"/>
</dbReference>
<dbReference type="AlphaFoldDB" id="A0A2G5DVK2"/>
<dbReference type="PRINTS" id="PR00625">
    <property type="entry name" value="JDOMAIN"/>
</dbReference>
<dbReference type="SUPFAM" id="SSF46565">
    <property type="entry name" value="Chaperone J-domain"/>
    <property type="match status" value="1"/>
</dbReference>
<name>A0A2G5DVK2_AQUCA</name>
<dbReference type="Pfam" id="PF00226">
    <property type="entry name" value="DnaJ"/>
    <property type="match status" value="1"/>
</dbReference>
<dbReference type="GO" id="GO:0006457">
    <property type="term" value="P:protein folding"/>
    <property type="evidence" value="ECO:0007669"/>
    <property type="project" value="InterPro"/>
</dbReference>
<proteinExistence type="predicted"/>
<dbReference type="GO" id="GO:0051087">
    <property type="term" value="F:protein-folding chaperone binding"/>
    <property type="evidence" value="ECO:0007669"/>
    <property type="project" value="TreeGrafter"/>
</dbReference>
<evidence type="ECO:0000256" key="2">
    <source>
        <dbReference type="SAM" id="MobiDB-lite"/>
    </source>
</evidence>
<dbReference type="Gene3D" id="1.10.287.110">
    <property type="entry name" value="DnaJ domain"/>
    <property type="match status" value="1"/>
</dbReference>
<sequence>MGDHPTTSSDFHNILGVTKNASMRDIVKAYKKLVMRWHPDKNPSSKKKEAEAKIRTINEAYTALKEKKQEEKTMNGACDSSDDDPTTPKSSYNHRRTNSQYSSMPSSLPKSASKRGNTTPSTPPNNLQKSVSRRSTNPIMFSYSTVRRKPPPIEKKLECSLEELSNGCVKKIKITRDVVTQHGTIVQEEELLRIKIKPGWKKGTKITFEGIGDERPGYLPADITFLIDEKRHPLFKRDGDDLVLAVEIPLVKALTGCSLTIPLLGGEKMNLSLEDIVYPGYEKIDGRRGNLRIKFRINFPSELSEEQRSDIYSLLQESC</sequence>
<dbReference type="InParanoid" id="A0A2G5DVK2"/>
<dbReference type="PANTHER" id="PTHR24078">
    <property type="entry name" value="DNAJ HOMOLOG SUBFAMILY C MEMBER"/>
    <property type="match status" value="1"/>
</dbReference>
<feature type="compositionally biased region" description="Low complexity" evidence="2">
    <location>
        <begin position="99"/>
        <end position="111"/>
    </location>
</feature>
<keyword evidence="1" id="KW-0143">Chaperone</keyword>
<accession>A0A2G5DVK2</accession>
<dbReference type="InterPro" id="IPR008971">
    <property type="entry name" value="HSP40/DnaJ_pept-bd"/>
</dbReference>
<evidence type="ECO:0000313" key="4">
    <source>
        <dbReference type="EMBL" id="PIA47466.1"/>
    </source>
</evidence>
<dbReference type="PANTHER" id="PTHR24078:SF522">
    <property type="entry name" value="DNAJ CHAPERONE C-TERMINAL DOMAIN-CONTAINING PROTEIN"/>
    <property type="match status" value="1"/>
</dbReference>
<dbReference type="SUPFAM" id="SSF49493">
    <property type="entry name" value="HSP40/DnaJ peptide-binding domain"/>
    <property type="match status" value="2"/>
</dbReference>
<dbReference type="InterPro" id="IPR036869">
    <property type="entry name" value="J_dom_sf"/>
</dbReference>
<evidence type="ECO:0000313" key="5">
    <source>
        <dbReference type="Proteomes" id="UP000230069"/>
    </source>
</evidence>
<feature type="region of interest" description="Disordered" evidence="2">
    <location>
        <begin position="65"/>
        <end position="137"/>
    </location>
</feature>
<evidence type="ECO:0000256" key="1">
    <source>
        <dbReference type="ARBA" id="ARBA00023186"/>
    </source>
</evidence>
<dbReference type="FunCoup" id="A0A2G5DVK2">
    <property type="interactions" value="16"/>
</dbReference>
<dbReference type="EMBL" id="KZ305031">
    <property type="protein sequence ID" value="PIA47466.1"/>
    <property type="molecule type" value="Genomic_DNA"/>
</dbReference>
<reference evidence="4 5" key="1">
    <citation type="submission" date="2017-09" db="EMBL/GenBank/DDBJ databases">
        <title>WGS assembly of Aquilegia coerulea Goldsmith.</title>
        <authorList>
            <person name="Hodges S."/>
            <person name="Kramer E."/>
            <person name="Nordborg M."/>
            <person name="Tomkins J."/>
            <person name="Borevitz J."/>
            <person name="Derieg N."/>
            <person name="Yan J."/>
            <person name="Mihaltcheva S."/>
            <person name="Hayes R.D."/>
            <person name="Rokhsar D."/>
        </authorList>
    </citation>
    <scope>NUCLEOTIDE SEQUENCE [LARGE SCALE GENOMIC DNA]</scope>
    <source>
        <strain evidence="5">cv. Goldsmith</strain>
    </source>
</reference>
<keyword evidence="5" id="KW-1185">Reference proteome</keyword>
<dbReference type="FunFam" id="2.60.260.20:FF:000002">
    <property type="entry name" value="Dnaj homolog subfamily b member"/>
    <property type="match status" value="1"/>
</dbReference>
<dbReference type="Proteomes" id="UP000230069">
    <property type="component" value="Unassembled WGS sequence"/>
</dbReference>
<dbReference type="Gene3D" id="2.60.260.20">
    <property type="entry name" value="Urease metallochaperone UreE, N-terminal domain"/>
    <property type="match status" value="2"/>
</dbReference>
<dbReference type="OrthoDB" id="550424at2759"/>
<dbReference type="CDD" id="cd06257">
    <property type="entry name" value="DnaJ"/>
    <property type="match status" value="1"/>
</dbReference>
<feature type="domain" description="J" evidence="3">
    <location>
        <begin position="10"/>
        <end position="96"/>
    </location>
</feature>
<feature type="compositionally biased region" description="Polar residues" evidence="2">
    <location>
        <begin position="114"/>
        <end position="137"/>
    </location>
</feature>
<dbReference type="SMART" id="SM00271">
    <property type="entry name" value="DnaJ"/>
    <property type="match status" value="1"/>
</dbReference>
<evidence type="ECO:0000259" key="3">
    <source>
        <dbReference type="PROSITE" id="PS50076"/>
    </source>
</evidence>
<dbReference type="Pfam" id="PF01556">
    <property type="entry name" value="DnaJ_C"/>
    <property type="match status" value="1"/>
</dbReference>
<dbReference type="GO" id="GO:0005829">
    <property type="term" value="C:cytosol"/>
    <property type="evidence" value="ECO:0007669"/>
    <property type="project" value="TreeGrafter"/>
</dbReference>
<dbReference type="GO" id="GO:0051082">
    <property type="term" value="F:unfolded protein binding"/>
    <property type="evidence" value="ECO:0007669"/>
    <property type="project" value="InterPro"/>
</dbReference>
<dbReference type="InterPro" id="IPR051339">
    <property type="entry name" value="DnaJ_subfamily_B"/>
</dbReference>